<dbReference type="Pfam" id="PF04967">
    <property type="entry name" value="HTH_10"/>
    <property type="match status" value="1"/>
</dbReference>
<dbReference type="PANTHER" id="PTHR34236:SF1">
    <property type="entry name" value="DIMETHYL SULFOXIDE REDUCTASE TRANSCRIPTIONAL ACTIVATOR"/>
    <property type="match status" value="1"/>
</dbReference>
<name>A0A0F9ACQ3_9ZZZZ</name>
<sequence length="264" mass="30269">MSRERYPIQGGPSVPWEFMVPHEAQHKLNHGGQTLERMAQRGGLGATEAWCCVNGLKLWPTHDTDEGIANARQRWLELAERVNREWNDKRIRAEVLAACIARLTPLREKLDLLLCDEDLTDEKLREASEGLLPSLADAIRFLRKLQPAASDLEEHDKELLFERDVEWTLAVSDGRSLSQFLRRLEREHIRFEIRRLSKVVDRTSLTPRQVQVIQYALDRGYFDYPRKTALSTLAKELGISKSTLGEILRRAEKKALASLYGSNG</sequence>
<feature type="non-terminal residue" evidence="2">
    <location>
        <position position="264"/>
    </location>
</feature>
<accession>A0A0F9ACQ3</accession>
<dbReference type="Gene3D" id="1.10.10.10">
    <property type="entry name" value="Winged helix-like DNA-binding domain superfamily/Winged helix DNA-binding domain"/>
    <property type="match status" value="1"/>
</dbReference>
<proteinExistence type="predicted"/>
<dbReference type="PANTHER" id="PTHR34236">
    <property type="entry name" value="DIMETHYL SULFOXIDE REDUCTASE TRANSCRIPTIONAL ACTIVATOR"/>
    <property type="match status" value="1"/>
</dbReference>
<evidence type="ECO:0000313" key="2">
    <source>
        <dbReference type="EMBL" id="KKK96050.1"/>
    </source>
</evidence>
<dbReference type="AlphaFoldDB" id="A0A0F9ACQ3"/>
<dbReference type="InterPro" id="IPR007050">
    <property type="entry name" value="HTH_bacterioopsin"/>
</dbReference>
<feature type="domain" description="HTH bat-type" evidence="1">
    <location>
        <begin position="205"/>
        <end position="255"/>
    </location>
</feature>
<evidence type="ECO:0000259" key="1">
    <source>
        <dbReference type="Pfam" id="PF04967"/>
    </source>
</evidence>
<dbReference type="InterPro" id="IPR036388">
    <property type="entry name" value="WH-like_DNA-bd_sf"/>
</dbReference>
<dbReference type="EMBL" id="LAZR01046647">
    <property type="protein sequence ID" value="KKK96050.1"/>
    <property type="molecule type" value="Genomic_DNA"/>
</dbReference>
<comment type="caution">
    <text evidence="2">The sequence shown here is derived from an EMBL/GenBank/DDBJ whole genome shotgun (WGS) entry which is preliminary data.</text>
</comment>
<gene>
    <name evidence="2" type="ORF">LCGC14_2666650</name>
</gene>
<organism evidence="2">
    <name type="scientific">marine sediment metagenome</name>
    <dbReference type="NCBI Taxonomy" id="412755"/>
    <lineage>
        <taxon>unclassified sequences</taxon>
        <taxon>metagenomes</taxon>
        <taxon>ecological metagenomes</taxon>
    </lineage>
</organism>
<reference evidence="2" key="1">
    <citation type="journal article" date="2015" name="Nature">
        <title>Complex archaea that bridge the gap between prokaryotes and eukaryotes.</title>
        <authorList>
            <person name="Spang A."/>
            <person name="Saw J.H."/>
            <person name="Jorgensen S.L."/>
            <person name="Zaremba-Niedzwiedzka K."/>
            <person name="Martijn J."/>
            <person name="Lind A.E."/>
            <person name="van Eijk R."/>
            <person name="Schleper C."/>
            <person name="Guy L."/>
            <person name="Ettema T.J."/>
        </authorList>
    </citation>
    <scope>NUCLEOTIDE SEQUENCE</scope>
</reference>
<protein>
    <recommendedName>
        <fullName evidence="1">HTH bat-type domain-containing protein</fullName>
    </recommendedName>
</protein>